<comment type="caution">
    <text evidence="2">The sequence shown here is derived from an EMBL/GenBank/DDBJ whole genome shotgun (WGS) entry which is preliminary data.</text>
</comment>
<dbReference type="AlphaFoldDB" id="A0A3M6V592"/>
<evidence type="ECO:0000313" key="2">
    <source>
        <dbReference type="EMBL" id="RMX61133.1"/>
    </source>
</evidence>
<feature type="region of interest" description="Disordered" evidence="1">
    <location>
        <begin position="168"/>
        <end position="189"/>
    </location>
</feature>
<name>A0A3M6V592_POCDA</name>
<dbReference type="EMBL" id="RCHS01000076">
    <property type="protein sequence ID" value="RMX61133.1"/>
    <property type="molecule type" value="Genomic_DNA"/>
</dbReference>
<organism evidence="2 3">
    <name type="scientific">Pocillopora damicornis</name>
    <name type="common">Cauliflower coral</name>
    <name type="synonym">Millepora damicornis</name>
    <dbReference type="NCBI Taxonomy" id="46731"/>
    <lineage>
        <taxon>Eukaryota</taxon>
        <taxon>Metazoa</taxon>
        <taxon>Cnidaria</taxon>
        <taxon>Anthozoa</taxon>
        <taxon>Hexacorallia</taxon>
        <taxon>Scleractinia</taxon>
        <taxon>Astrocoeniina</taxon>
        <taxon>Pocilloporidae</taxon>
        <taxon>Pocillopora</taxon>
    </lineage>
</organism>
<dbReference type="OrthoDB" id="5980352at2759"/>
<reference evidence="2 3" key="1">
    <citation type="journal article" date="2018" name="Sci. Rep.">
        <title>Comparative analysis of the Pocillopora damicornis genome highlights role of immune system in coral evolution.</title>
        <authorList>
            <person name="Cunning R."/>
            <person name="Bay R.A."/>
            <person name="Gillette P."/>
            <person name="Baker A.C."/>
            <person name="Traylor-Knowles N."/>
        </authorList>
    </citation>
    <scope>NUCLEOTIDE SEQUENCE [LARGE SCALE GENOMIC DNA]</scope>
    <source>
        <strain evidence="2">RSMAS</strain>
        <tissue evidence="2">Whole animal</tissue>
    </source>
</reference>
<protein>
    <submittedName>
        <fullName evidence="2">Uncharacterized protein</fullName>
    </submittedName>
</protein>
<dbReference type="Proteomes" id="UP000275408">
    <property type="component" value="Unassembled WGS sequence"/>
</dbReference>
<evidence type="ECO:0000256" key="1">
    <source>
        <dbReference type="SAM" id="MobiDB-lite"/>
    </source>
</evidence>
<keyword evidence="3" id="KW-1185">Reference proteome</keyword>
<sequence>MNAGKMERRHKIRNREANWAQDGQGKITKQELPVLFLPPVVGDGSSRVKHEDNSSIMVTMKKLNSRPENYKRVHQKFSTTALHHQDKGLFYNCKQDKKRSSCNKKITFTAKNTLKRPFLLPTLPTVAFQGQIRKKATASQGNPAKLKGYKLLPKYLPQIDTRTKQLKSNETTSNGLINASNAKTTDKSFPPLARKAMKPLRTAISSSATLRGLISLDLEEQFVFRFRLSNYDAKDINITSLNKPM</sequence>
<gene>
    <name evidence="2" type="ORF">pdam_00016696</name>
</gene>
<evidence type="ECO:0000313" key="3">
    <source>
        <dbReference type="Proteomes" id="UP000275408"/>
    </source>
</evidence>
<proteinExistence type="predicted"/>
<accession>A0A3M6V592</accession>
<feature type="region of interest" description="Disordered" evidence="1">
    <location>
        <begin position="1"/>
        <end position="24"/>
    </location>
</feature>
<feature type="compositionally biased region" description="Polar residues" evidence="1">
    <location>
        <begin position="168"/>
        <end position="183"/>
    </location>
</feature>